<dbReference type="Gene3D" id="2.40.50.100">
    <property type="match status" value="1"/>
</dbReference>
<protein>
    <recommendedName>
        <fullName evidence="1">Multidrug resistance protein MdtA-like barrel-sandwich hybrid domain-containing protein</fullName>
    </recommendedName>
</protein>
<dbReference type="Gene3D" id="2.40.30.170">
    <property type="match status" value="1"/>
</dbReference>
<dbReference type="GO" id="GO:0015562">
    <property type="term" value="F:efflux transmembrane transporter activity"/>
    <property type="evidence" value="ECO:0007669"/>
    <property type="project" value="TreeGrafter"/>
</dbReference>
<dbReference type="InterPro" id="IPR058625">
    <property type="entry name" value="MdtA-like_BSH"/>
</dbReference>
<name>A0A0F9SM97_9ZZZZ</name>
<feature type="domain" description="Multidrug resistance protein MdtA-like barrel-sandwich hybrid" evidence="1">
    <location>
        <begin position="62"/>
        <end position="198"/>
    </location>
</feature>
<evidence type="ECO:0000313" key="2">
    <source>
        <dbReference type="EMBL" id="KKN63487.1"/>
    </source>
</evidence>
<dbReference type="SUPFAM" id="SSF111369">
    <property type="entry name" value="HlyD-like secretion proteins"/>
    <property type="match status" value="1"/>
</dbReference>
<dbReference type="PANTHER" id="PTHR30469">
    <property type="entry name" value="MULTIDRUG RESISTANCE PROTEIN MDTA"/>
    <property type="match status" value="1"/>
</dbReference>
<comment type="caution">
    <text evidence="2">The sequence shown here is derived from an EMBL/GenBank/DDBJ whole genome shotgun (WGS) entry which is preliminary data.</text>
</comment>
<dbReference type="AlphaFoldDB" id="A0A0F9SM97"/>
<dbReference type="PANTHER" id="PTHR30469:SF15">
    <property type="entry name" value="HLYD FAMILY OF SECRETION PROTEINS"/>
    <property type="match status" value="1"/>
</dbReference>
<dbReference type="Pfam" id="PF25917">
    <property type="entry name" value="BSH_RND"/>
    <property type="match status" value="1"/>
</dbReference>
<sequence>MKTFSKLILLSFLGLILAAYYIINDRQTGSVKITPMVKVQAPYPSFIYATGVVETESTNIPIGTAVPGIVTKLFVQVGQEINIGDALLSIDPRDTQEKIKLAMAEIKVADVTLTKTLHQYQINKALHDQAPKVMSQKVYLSSVDDLAIANANLALTKAKLIALEKELERHTVYSPITGKVLQSKIRVGEYIDSCCTTSKSIVVGSNQLNLRVDINENDLLRLRTKAQAMAFIRNQPELKIPLDYQYTEPSIVPKTALTGSSTERTDLRVLQVLYHLDRPLFPIYVGQQLDVFIEVPAKDS</sequence>
<evidence type="ECO:0000259" key="1">
    <source>
        <dbReference type="Pfam" id="PF25917"/>
    </source>
</evidence>
<organism evidence="2">
    <name type="scientific">marine sediment metagenome</name>
    <dbReference type="NCBI Taxonomy" id="412755"/>
    <lineage>
        <taxon>unclassified sequences</taxon>
        <taxon>metagenomes</taxon>
        <taxon>ecological metagenomes</taxon>
    </lineage>
</organism>
<reference evidence="2" key="1">
    <citation type="journal article" date="2015" name="Nature">
        <title>Complex archaea that bridge the gap between prokaryotes and eukaryotes.</title>
        <authorList>
            <person name="Spang A."/>
            <person name="Saw J.H."/>
            <person name="Jorgensen S.L."/>
            <person name="Zaremba-Niedzwiedzka K."/>
            <person name="Martijn J."/>
            <person name="Lind A.E."/>
            <person name="van Eijk R."/>
            <person name="Schleper C."/>
            <person name="Guy L."/>
            <person name="Ettema T.J."/>
        </authorList>
    </citation>
    <scope>NUCLEOTIDE SEQUENCE</scope>
</reference>
<dbReference type="GO" id="GO:1990281">
    <property type="term" value="C:efflux pump complex"/>
    <property type="evidence" value="ECO:0007669"/>
    <property type="project" value="TreeGrafter"/>
</dbReference>
<gene>
    <name evidence="2" type="ORF">LCGC14_0501480</name>
</gene>
<dbReference type="EMBL" id="LAZR01000588">
    <property type="protein sequence ID" value="KKN63487.1"/>
    <property type="molecule type" value="Genomic_DNA"/>
</dbReference>
<proteinExistence type="predicted"/>
<accession>A0A0F9SM97</accession>
<dbReference type="Gene3D" id="1.10.287.470">
    <property type="entry name" value="Helix hairpin bin"/>
    <property type="match status" value="1"/>
</dbReference>